<name>A0A268NW55_SHOCL</name>
<feature type="region of interest" description="Disordered" evidence="1">
    <location>
        <begin position="80"/>
        <end position="109"/>
    </location>
</feature>
<proteinExistence type="predicted"/>
<protein>
    <submittedName>
        <fullName evidence="2">Uncharacterized protein</fullName>
    </submittedName>
</protein>
<organism evidence="2 3">
    <name type="scientific">Shouchella clausii</name>
    <name type="common">Alkalihalobacillus clausii</name>
    <dbReference type="NCBI Taxonomy" id="79880"/>
    <lineage>
        <taxon>Bacteria</taxon>
        <taxon>Bacillati</taxon>
        <taxon>Bacillota</taxon>
        <taxon>Bacilli</taxon>
        <taxon>Bacillales</taxon>
        <taxon>Bacillaceae</taxon>
        <taxon>Shouchella</taxon>
    </lineage>
</organism>
<dbReference type="AlphaFoldDB" id="A0A268NW55"/>
<evidence type="ECO:0000313" key="3">
    <source>
        <dbReference type="Proteomes" id="UP000216207"/>
    </source>
</evidence>
<accession>A0A268NW55</accession>
<evidence type="ECO:0000313" key="2">
    <source>
        <dbReference type="EMBL" id="PAE87716.1"/>
    </source>
</evidence>
<dbReference type="RefSeq" id="WP_095327044.1">
    <property type="nucleotide sequence ID" value="NZ_NPCC01000030.1"/>
</dbReference>
<feature type="compositionally biased region" description="Basic and acidic residues" evidence="1">
    <location>
        <begin position="95"/>
        <end position="106"/>
    </location>
</feature>
<comment type="caution">
    <text evidence="2">The sequence shown here is derived from an EMBL/GenBank/DDBJ whole genome shotgun (WGS) entry which is preliminary data.</text>
</comment>
<evidence type="ECO:0000256" key="1">
    <source>
        <dbReference type="SAM" id="MobiDB-lite"/>
    </source>
</evidence>
<dbReference type="EMBL" id="NPCC01000030">
    <property type="protein sequence ID" value="PAE87716.1"/>
    <property type="molecule type" value="Genomic_DNA"/>
</dbReference>
<dbReference type="Proteomes" id="UP000216207">
    <property type="component" value="Unassembled WGS sequence"/>
</dbReference>
<reference evidence="2 3" key="1">
    <citation type="submission" date="2017-07" db="EMBL/GenBank/DDBJ databases">
        <title>Isolation and whole genome analysis of endospore-forming bacteria from heroin.</title>
        <authorList>
            <person name="Kalinowski J."/>
            <person name="Ahrens B."/>
            <person name="Al-Dilaimi A."/>
            <person name="Winkler A."/>
            <person name="Wibberg D."/>
            <person name="Schleenbecker U."/>
            <person name="Ruckert C."/>
            <person name="Wolfel R."/>
            <person name="Grass G."/>
        </authorList>
    </citation>
    <scope>NUCLEOTIDE SEQUENCE [LARGE SCALE GENOMIC DNA]</scope>
    <source>
        <strain evidence="2 3">7539</strain>
    </source>
</reference>
<sequence length="274" mass="30364">MSKQFAMLSATRRLENHLSRENFKLSKMAESDGVSLSMLKKKVNHHNELVDALNDLFASLTDSPSSLLFPRFNIDFSGGADTAEQGNKGAPLEFTPDRQESSKMGETEGSTASIWENDGYETYEAWLADKEAESVQLPDDLSSSVIDALSRHRAQQALNEYSQTSERDIASYLPEDDSPVNVLASENEDVSVTDYSYLDHTVDNVRINSDPMQIAGVKTAVERHGESACKGTDIDVVNFLYQSESSVVDDLIRDDIEQLHTPQAVAAEDNGYRE</sequence>
<gene>
    <name evidence="2" type="ORF">CHH72_16905</name>
</gene>